<keyword evidence="1 5" id="KW-0489">Methyltransferase</keyword>
<dbReference type="KEGG" id="ipc:IPA_06650"/>
<reference evidence="5" key="1">
    <citation type="submission" date="2013-11" db="EMBL/GenBank/DDBJ databases">
        <title>Comparative genomics of Ignicoccus.</title>
        <authorList>
            <person name="Podar M."/>
        </authorList>
    </citation>
    <scope>NUCLEOTIDE SEQUENCE</scope>
    <source>
        <strain evidence="5">DSM 13166</strain>
    </source>
</reference>
<keyword evidence="6" id="KW-1185">Reference proteome</keyword>
<evidence type="ECO:0000256" key="2">
    <source>
        <dbReference type="ARBA" id="ARBA00022679"/>
    </source>
</evidence>
<evidence type="ECO:0000256" key="1">
    <source>
        <dbReference type="ARBA" id="ARBA00022603"/>
    </source>
</evidence>
<feature type="domain" description="Methyltransferase" evidence="4">
    <location>
        <begin position="30"/>
        <end position="103"/>
    </location>
</feature>
<dbReference type="SUPFAM" id="SSF53335">
    <property type="entry name" value="S-adenosyl-L-methionine-dependent methyltransferases"/>
    <property type="match status" value="1"/>
</dbReference>
<dbReference type="Gene3D" id="3.40.50.150">
    <property type="entry name" value="Vaccinia Virus protein VP39"/>
    <property type="match status" value="1"/>
</dbReference>
<keyword evidence="3" id="KW-0949">S-adenosyl-L-methionine</keyword>
<dbReference type="GO" id="GO:0032259">
    <property type="term" value="P:methylation"/>
    <property type="evidence" value="ECO:0007669"/>
    <property type="project" value="UniProtKB-KW"/>
</dbReference>
<dbReference type="AlphaFoldDB" id="A0A977KBP3"/>
<proteinExistence type="predicted"/>
<dbReference type="InterPro" id="IPR029063">
    <property type="entry name" value="SAM-dependent_MTases_sf"/>
</dbReference>
<dbReference type="PANTHER" id="PTHR13610:SF11">
    <property type="entry name" value="METHYLTRANSFERASE DOMAIN-CONTAINING PROTEIN"/>
    <property type="match status" value="1"/>
</dbReference>
<organism evidence="5 6">
    <name type="scientific">Ignicoccus pacificus DSM 13166</name>
    <dbReference type="NCBI Taxonomy" id="940294"/>
    <lineage>
        <taxon>Archaea</taxon>
        <taxon>Thermoproteota</taxon>
        <taxon>Thermoprotei</taxon>
        <taxon>Desulfurococcales</taxon>
        <taxon>Desulfurococcaceae</taxon>
        <taxon>Ignicoccus</taxon>
    </lineage>
</organism>
<dbReference type="Proteomes" id="UP001063698">
    <property type="component" value="Chromosome"/>
</dbReference>
<protein>
    <submittedName>
        <fullName evidence="5">Methylase</fullName>
    </submittedName>
</protein>
<dbReference type="EMBL" id="CP006868">
    <property type="protein sequence ID" value="UXD21680.1"/>
    <property type="molecule type" value="Genomic_DNA"/>
</dbReference>
<sequence length="198" mass="22216">MSKLVPWIASPVKVVEEVTKLARIGPGDVVYDLGSGDGRVIVLTSKLTGARGVGVEIDPALIVISEEKAKEYGVQDKVKFLQKDFREVDLSEATVVYLYIYYNVIKEYLLEKLENELKPGTRVVTLEIPVPGWMPVVKRGVQDEAGVVRTLYLYIKGISEPSAWKNDEASDEWMEEFRRRLWGNVKKPSLKVADDTSG</sequence>
<dbReference type="CDD" id="cd02440">
    <property type="entry name" value="AdoMet_MTases"/>
    <property type="match status" value="1"/>
</dbReference>
<dbReference type="PANTHER" id="PTHR13610">
    <property type="entry name" value="METHYLTRANSFERASE DOMAIN-CONTAINING PROTEIN"/>
    <property type="match status" value="1"/>
</dbReference>
<name>A0A977KBP3_9CREN</name>
<evidence type="ECO:0000256" key="3">
    <source>
        <dbReference type="ARBA" id="ARBA00022691"/>
    </source>
</evidence>
<evidence type="ECO:0000313" key="5">
    <source>
        <dbReference type="EMBL" id="UXD21680.1"/>
    </source>
</evidence>
<accession>A0A977KBP3</accession>
<evidence type="ECO:0000313" key="6">
    <source>
        <dbReference type="Proteomes" id="UP001063698"/>
    </source>
</evidence>
<gene>
    <name evidence="5" type="ORF">IPA_06650</name>
</gene>
<dbReference type="Pfam" id="PF13649">
    <property type="entry name" value="Methyltransf_25"/>
    <property type="match status" value="1"/>
</dbReference>
<evidence type="ECO:0000259" key="4">
    <source>
        <dbReference type="Pfam" id="PF13649"/>
    </source>
</evidence>
<dbReference type="GO" id="GO:0016279">
    <property type="term" value="F:protein-lysine N-methyltransferase activity"/>
    <property type="evidence" value="ECO:0007669"/>
    <property type="project" value="InterPro"/>
</dbReference>
<dbReference type="InterPro" id="IPR026170">
    <property type="entry name" value="FAM173A/B"/>
</dbReference>
<keyword evidence="2" id="KW-0808">Transferase</keyword>
<dbReference type="InterPro" id="IPR041698">
    <property type="entry name" value="Methyltransf_25"/>
</dbReference>